<dbReference type="Gene3D" id="3.90.1570.10">
    <property type="entry name" value="tt1808, chain A"/>
    <property type="match status" value="1"/>
</dbReference>
<dbReference type="Pfam" id="PF05685">
    <property type="entry name" value="Uma2"/>
    <property type="match status" value="1"/>
</dbReference>
<feature type="domain" description="Putative restriction endonuclease" evidence="1">
    <location>
        <begin position="11"/>
        <end position="179"/>
    </location>
</feature>
<accession>A0A517U6E4</accession>
<dbReference type="CDD" id="cd06260">
    <property type="entry name" value="DUF820-like"/>
    <property type="match status" value="1"/>
</dbReference>
<dbReference type="PANTHER" id="PTHR34107">
    <property type="entry name" value="SLL0198 PROTEIN-RELATED"/>
    <property type="match status" value="1"/>
</dbReference>
<dbReference type="Proteomes" id="UP000317909">
    <property type="component" value="Chromosome"/>
</dbReference>
<dbReference type="PANTHER" id="PTHR34107:SF4">
    <property type="entry name" value="SLL1222 PROTEIN"/>
    <property type="match status" value="1"/>
</dbReference>
<evidence type="ECO:0000313" key="3">
    <source>
        <dbReference type="Proteomes" id="UP000317909"/>
    </source>
</evidence>
<dbReference type="KEGG" id="llh:I41_54290"/>
<dbReference type="SUPFAM" id="SSF52980">
    <property type="entry name" value="Restriction endonuclease-like"/>
    <property type="match status" value="1"/>
</dbReference>
<dbReference type="InterPro" id="IPR011335">
    <property type="entry name" value="Restrct_endonuc-II-like"/>
</dbReference>
<dbReference type="AlphaFoldDB" id="A0A517U6E4"/>
<dbReference type="InterPro" id="IPR012296">
    <property type="entry name" value="Nuclease_put_TT1808"/>
</dbReference>
<protein>
    <recommendedName>
        <fullName evidence="1">Putative restriction endonuclease domain-containing protein</fullName>
    </recommendedName>
</protein>
<name>A0A517U6E4_9BACT</name>
<gene>
    <name evidence="2" type="ORF">I41_54290</name>
</gene>
<sequence length="186" mass="20542">MITASHLLTAEELFRMSEEETRWCELIEGEILLISPPGFAHAIVSQRVSLLLLEFVDHQQIGQVVIAKAGFLVGRDPDTVMAPDGAFVRQERIDAIGLTSAYFPEAPAMVFEVISPTDRFSEVGRKMRRWLKGGVELAWVIDPTARTITVYQALDNIHVLTDKDSLTGGSVLPGFECRVADLFAGL</sequence>
<organism evidence="2 3">
    <name type="scientific">Lacipirellula limnantheis</name>
    <dbReference type="NCBI Taxonomy" id="2528024"/>
    <lineage>
        <taxon>Bacteria</taxon>
        <taxon>Pseudomonadati</taxon>
        <taxon>Planctomycetota</taxon>
        <taxon>Planctomycetia</taxon>
        <taxon>Pirellulales</taxon>
        <taxon>Lacipirellulaceae</taxon>
        <taxon>Lacipirellula</taxon>
    </lineage>
</organism>
<evidence type="ECO:0000313" key="2">
    <source>
        <dbReference type="EMBL" id="QDT76184.1"/>
    </source>
</evidence>
<evidence type="ECO:0000259" key="1">
    <source>
        <dbReference type="Pfam" id="PF05685"/>
    </source>
</evidence>
<keyword evidence="3" id="KW-1185">Reference proteome</keyword>
<dbReference type="EMBL" id="CP036339">
    <property type="protein sequence ID" value="QDT76184.1"/>
    <property type="molecule type" value="Genomic_DNA"/>
</dbReference>
<proteinExistence type="predicted"/>
<dbReference type="InterPro" id="IPR008538">
    <property type="entry name" value="Uma2"/>
</dbReference>
<reference evidence="2 3" key="1">
    <citation type="submission" date="2019-02" db="EMBL/GenBank/DDBJ databases">
        <title>Deep-cultivation of Planctomycetes and their phenomic and genomic characterization uncovers novel biology.</title>
        <authorList>
            <person name="Wiegand S."/>
            <person name="Jogler M."/>
            <person name="Boedeker C."/>
            <person name="Pinto D."/>
            <person name="Vollmers J."/>
            <person name="Rivas-Marin E."/>
            <person name="Kohn T."/>
            <person name="Peeters S.H."/>
            <person name="Heuer A."/>
            <person name="Rast P."/>
            <person name="Oberbeckmann S."/>
            <person name="Bunk B."/>
            <person name="Jeske O."/>
            <person name="Meyerdierks A."/>
            <person name="Storesund J.E."/>
            <person name="Kallscheuer N."/>
            <person name="Luecker S."/>
            <person name="Lage O.M."/>
            <person name="Pohl T."/>
            <person name="Merkel B.J."/>
            <person name="Hornburger P."/>
            <person name="Mueller R.-W."/>
            <person name="Bruemmer F."/>
            <person name="Labrenz M."/>
            <person name="Spormann A.M."/>
            <person name="Op den Camp H."/>
            <person name="Overmann J."/>
            <person name="Amann R."/>
            <person name="Jetten M.S.M."/>
            <person name="Mascher T."/>
            <person name="Medema M.H."/>
            <person name="Devos D.P."/>
            <person name="Kaster A.-K."/>
            <person name="Ovreas L."/>
            <person name="Rohde M."/>
            <person name="Galperin M.Y."/>
            <person name="Jogler C."/>
        </authorList>
    </citation>
    <scope>NUCLEOTIDE SEQUENCE [LARGE SCALE GENOMIC DNA]</scope>
    <source>
        <strain evidence="2 3">I41</strain>
    </source>
</reference>
<dbReference type="RefSeq" id="WP_168207167.1">
    <property type="nucleotide sequence ID" value="NZ_CP036339.1"/>
</dbReference>